<keyword evidence="2" id="KW-0456">Lyase</keyword>
<reference evidence="2" key="1">
    <citation type="submission" date="2020-09" db="EMBL/GenBank/DDBJ databases">
        <title>Bacillus faecalis sp. nov., a moderately halophilic bacterium isolated from cow faeces.</title>
        <authorList>
            <person name="Jiang L."/>
            <person name="Lee J."/>
        </authorList>
    </citation>
    <scope>NUCLEOTIDE SEQUENCE</scope>
    <source>
        <strain evidence="2">AGMB 02131</strain>
    </source>
</reference>
<dbReference type="Pfam" id="PF00378">
    <property type="entry name" value="ECH_1"/>
    <property type="match status" value="1"/>
</dbReference>
<dbReference type="InterPro" id="IPR029045">
    <property type="entry name" value="ClpP/crotonase-like_dom_sf"/>
</dbReference>
<proteinExistence type="inferred from homology"/>
<dbReference type="PANTHER" id="PTHR43459:SF1">
    <property type="entry name" value="EG:BACN32G11.4 PROTEIN"/>
    <property type="match status" value="1"/>
</dbReference>
<dbReference type="Proteomes" id="UP000602076">
    <property type="component" value="Unassembled WGS sequence"/>
</dbReference>
<name>A0A927HE07_9BACI</name>
<evidence type="ECO:0000313" key="3">
    <source>
        <dbReference type="Proteomes" id="UP000602076"/>
    </source>
</evidence>
<dbReference type="GO" id="GO:0004300">
    <property type="term" value="F:enoyl-CoA hydratase activity"/>
    <property type="evidence" value="ECO:0007669"/>
    <property type="project" value="UniProtKB-EC"/>
</dbReference>
<sequence>MTEVNTASHAEPILVERAERVATIIFNRPQSMNALDMNLLQSFLHTLKEISFDDDIDVVVLKGSGKAFSSGGDIKMMLQGTELADFDSIMDQISDIAITLYSMPKLTISAIHGAAAGLGLGLALATDCLMVEKDAKIAMNFIGIGLIPDGGSHFFLSQKIGEVKAKELIWEGKVLTAQEALEKDLIHEVVEGNLTEAVQKKVAKWLQSPTKAMIKTKKIFVERNRPELIKMLELEKYGQGHMRKTEDYQEGIQAFLEKRKPVFKGK</sequence>
<protein>
    <submittedName>
        <fullName evidence="2">Enoyl-CoA hydratase</fullName>
        <ecNumber evidence="2">4.2.1.17</ecNumber>
    </submittedName>
</protein>
<organism evidence="2 3">
    <name type="scientific">Peribacillus faecalis</name>
    <dbReference type="NCBI Taxonomy" id="2772559"/>
    <lineage>
        <taxon>Bacteria</taxon>
        <taxon>Bacillati</taxon>
        <taxon>Bacillota</taxon>
        <taxon>Bacilli</taxon>
        <taxon>Bacillales</taxon>
        <taxon>Bacillaceae</taxon>
        <taxon>Peribacillus</taxon>
    </lineage>
</organism>
<dbReference type="SUPFAM" id="SSF52096">
    <property type="entry name" value="ClpP/crotonase"/>
    <property type="match status" value="1"/>
</dbReference>
<dbReference type="AlphaFoldDB" id="A0A927HE07"/>
<comment type="caution">
    <text evidence="2">The sequence shown here is derived from an EMBL/GenBank/DDBJ whole genome shotgun (WGS) entry which is preliminary data.</text>
</comment>
<comment type="similarity">
    <text evidence="1">Belongs to the enoyl-CoA hydratase/isomerase family.</text>
</comment>
<accession>A0A927HE07</accession>
<keyword evidence="3" id="KW-1185">Reference proteome</keyword>
<dbReference type="NCBIfam" id="NF005804">
    <property type="entry name" value="PRK07659.1"/>
    <property type="match status" value="1"/>
</dbReference>
<dbReference type="EC" id="4.2.1.17" evidence="2"/>
<gene>
    <name evidence="2" type="ORF">IEO70_16885</name>
</gene>
<dbReference type="EMBL" id="JACXSI010000053">
    <property type="protein sequence ID" value="MBD3110018.1"/>
    <property type="molecule type" value="Genomic_DNA"/>
</dbReference>
<dbReference type="PANTHER" id="PTHR43459">
    <property type="entry name" value="ENOYL-COA HYDRATASE"/>
    <property type="match status" value="1"/>
</dbReference>
<dbReference type="InterPro" id="IPR014748">
    <property type="entry name" value="Enoyl-CoA_hydra_C"/>
</dbReference>
<evidence type="ECO:0000256" key="1">
    <source>
        <dbReference type="ARBA" id="ARBA00005254"/>
    </source>
</evidence>
<dbReference type="CDD" id="cd06558">
    <property type="entry name" value="crotonase-like"/>
    <property type="match status" value="1"/>
</dbReference>
<evidence type="ECO:0000313" key="2">
    <source>
        <dbReference type="EMBL" id="MBD3110018.1"/>
    </source>
</evidence>
<dbReference type="InterPro" id="IPR001753">
    <property type="entry name" value="Enoyl-CoA_hydra/iso"/>
</dbReference>
<dbReference type="Gene3D" id="3.90.226.10">
    <property type="entry name" value="2-enoyl-CoA Hydratase, Chain A, domain 1"/>
    <property type="match status" value="1"/>
</dbReference>
<dbReference type="Gene3D" id="1.10.12.10">
    <property type="entry name" value="Lyase 2-enoyl-coa Hydratase, Chain A, domain 2"/>
    <property type="match status" value="1"/>
</dbReference>